<proteinExistence type="predicted"/>
<accession>Q10VT3</accession>
<name>Q10VT3_TRIEI</name>
<evidence type="ECO:0000313" key="1">
    <source>
        <dbReference type="EMBL" id="ABG53641.1"/>
    </source>
</evidence>
<dbReference type="EMBL" id="CP000393">
    <property type="protein sequence ID" value="ABG53641.1"/>
    <property type="molecule type" value="Genomic_DNA"/>
</dbReference>
<sequence length="97" mass="11162">MIILLLKKLCFVTFILLSLTIFFEYPSSSKNYTKNQKKSANENQIFTLNKTPSVKKNINQHSNTYTKNGIVVFKDGCIIKSLRLRNGMNLKIKQNCS</sequence>
<gene>
    <name evidence="1" type="ordered locus">Tery_4675</name>
</gene>
<dbReference type="AlphaFoldDB" id="Q10VT3"/>
<protein>
    <submittedName>
        <fullName evidence="1">Uncharacterized protein</fullName>
    </submittedName>
</protein>
<reference evidence="1" key="1">
    <citation type="submission" date="2006-06" db="EMBL/GenBank/DDBJ databases">
        <title>Complete sequence of Trichodesmium erythraeum IMS101.</title>
        <authorList>
            <consortium name="US DOE Joint Genome Institute"/>
            <person name="Copeland A."/>
            <person name="Lucas S."/>
            <person name="Lapidus A."/>
            <person name="Barry K."/>
            <person name="Detter J.C."/>
            <person name="Glavina del Rio T."/>
            <person name="Hammon N."/>
            <person name="Israni S."/>
            <person name="Dalin E."/>
            <person name="Tice H."/>
            <person name="Pitluck S."/>
            <person name="Kiss H."/>
            <person name="Munk A.C."/>
            <person name="Brettin T."/>
            <person name="Bruce D."/>
            <person name="Han C."/>
            <person name="Tapia R."/>
            <person name="Gilna P."/>
            <person name="Schmutz J."/>
            <person name="Larimer F."/>
            <person name="Land M."/>
            <person name="Hauser L."/>
            <person name="Kyrpides N."/>
            <person name="Kim E."/>
            <person name="Richardson P."/>
        </authorList>
    </citation>
    <scope>NUCLEOTIDE SEQUENCE [LARGE SCALE GENOMIC DNA]</scope>
    <source>
        <strain evidence="1">IMS101</strain>
    </source>
</reference>
<dbReference type="HOGENOM" id="CLU_2345826_0_0_3"/>
<dbReference type="KEGG" id="ter:Tery_4675"/>
<organism evidence="1">
    <name type="scientific">Trichodesmium erythraeum (strain IMS101)</name>
    <dbReference type="NCBI Taxonomy" id="203124"/>
    <lineage>
        <taxon>Bacteria</taxon>
        <taxon>Bacillati</taxon>
        <taxon>Cyanobacteriota</taxon>
        <taxon>Cyanophyceae</taxon>
        <taxon>Oscillatoriophycideae</taxon>
        <taxon>Oscillatoriales</taxon>
        <taxon>Microcoleaceae</taxon>
        <taxon>Trichodesmium</taxon>
    </lineage>
</organism>